<reference evidence="2" key="1">
    <citation type="submission" date="2020-05" db="EMBL/GenBank/DDBJ databases">
        <title>Mycena genomes resolve the evolution of fungal bioluminescence.</title>
        <authorList>
            <person name="Tsai I.J."/>
        </authorList>
    </citation>
    <scope>NUCLEOTIDE SEQUENCE</scope>
    <source>
        <strain evidence="2">CCC161011</strain>
    </source>
</reference>
<proteinExistence type="predicted"/>
<evidence type="ECO:0000313" key="3">
    <source>
        <dbReference type="Proteomes" id="UP000620124"/>
    </source>
</evidence>
<dbReference type="InterPro" id="IPR000772">
    <property type="entry name" value="Ricin_B_lectin"/>
</dbReference>
<dbReference type="SUPFAM" id="SSF49870">
    <property type="entry name" value="Osmotin, thaumatin-like protein"/>
    <property type="match status" value="1"/>
</dbReference>
<gene>
    <name evidence="2" type="ORF">MVEN_00472900</name>
</gene>
<dbReference type="InterPro" id="IPR035992">
    <property type="entry name" value="Ricin_B-like_lectins"/>
</dbReference>
<dbReference type="Gene3D" id="2.80.10.50">
    <property type="match status" value="2"/>
</dbReference>
<evidence type="ECO:0000313" key="2">
    <source>
        <dbReference type="EMBL" id="KAF7365971.1"/>
    </source>
</evidence>
<dbReference type="InterPro" id="IPR037176">
    <property type="entry name" value="Osmotin/thaumatin-like_sf"/>
</dbReference>
<dbReference type="PROSITE" id="PS50231">
    <property type="entry name" value="RICIN_B_LECTIN"/>
    <property type="match status" value="1"/>
</dbReference>
<dbReference type="AlphaFoldDB" id="A0A8H6YW93"/>
<dbReference type="SUPFAM" id="SSF50370">
    <property type="entry name" value="Ricin B-like lectins"/>
    <property type="match status" value="1"/>
</dbReference>
<keyword evidence="3" id="KW-1185">Reference proteome</keyword>
<dbReference type="Proteomes" id="UP000620124">
    <property type="component" value="Unassembled WGS sequence"/>
</dbReference>
<dbReference type="SMART" id="SM00458">
    <property type="entry name" value="RICIN"/>
    <property type="match status" value="1"/>
</dbReference>
<accession>A0A8H6YW93</accession>
<protein>
    <submittedName>
        <fullName evidence="2">Carbohydrate-binding module family 13 protein</fullName>
    </submittedName>
</protein>
<dbReference type="EMBL" id="JACAZI010000003">
    <property type="protein sequence ID" value="KAF7365971.1"/>
    <property type="molecule type" value="Genomic_DNA"/>
</dbReference>
<dbReference type="Pfam" id="PF00652">
    <property type="entry name" value="Ricin_B_lectin"/>
    <property type="match status" value="1"/>
</dbReference>
<feature type="domain" description="Ricin B lectin" evidence="1">
    <location>
        <begin position="194"/>
        <end position="330"/>
    </location>
</feature>
<comment type="caution">
    <text evidence="2">The sequence shown here is derived from an EMBL/GenBank/DDBJ whole genome shotgun (WGS) entry which is preliminary data.</text>
</comment>
<sequence>MIPASWIAVIQNPMIQLLAVLYASFVAVAVSAASTTRTYNITNNCPISISLYINGVDEGVLASSGGYTTRIVDSNWSGFIYTDANQGNADGSGTVRAGFFGQDNYYYLVTDPSWVNVGVSIAPVDRAPKGGFCLHANCEFGNCDSTVAFQQPPTAFPAPQSGIPPTPPLLECPQADTGYSVTFCPTGAIPNLQTGPTTIQPVGHSNKCLDVRGAVFANGTPVQMQVFLYDCNGSQAQKWIIKRGKGSVQVAGTIYCLDAGSSPANGVGMKIWQCYDDLAAQTWLYDGVRKTLNLYNEGQCLDLTDGDLTNGRQTQTWQCTLGNTNQLWDI</sequence>
<dbReference type="OrthoDB" id="6770063at2759"/>
<evidence type="ECO:0000259" key="1">
    <source>
        <dbReference type="SMART" id="SM00458"/>
    </source>
</evidence>
<name>A0A8H6YW93_9AGAR</name>
<organism evidence="2 3">
    <name type="scientific">Mycena venus</name>
    <dbReference type="NCBI Taxonomy" id="2733690"/>
    <lineage>
        <taxon>Eukaryota</taxon>
        <taxon>Fungi</taxon>
        <taxon>Dikarya</taxon>
        <taxon>Basidiomycota</taxon>
        <taxon>Agaricomycotina</taxon>
        <taxon>Agaricomycetes</taxon>
        <taxon>Agaricomycetidae</taxon>
        <taxon>Agaricales</taxon>
        <taxon>Marasmiineae</taxon>
        <taxon>Mycenaceae</taxon>
        <taxon>Mycena</taxon>
    </lineage>
</organism>